<dbReference type="RefSeq" id="WP_069195537.1">
    <property type="nucleotide sequence ID" value="NZ_RLII01000012.1"/>
</dbReference>
<keyword evidence="5" id="KW-1185">Reference proteome</keyword>
<comment type="similarity">
    <text evidence="1">Belongs to the V-ATPase V0D/AC39 subunit family.</text>
</comment>
<dbReference type="NCBIfam" id="NF002266">
    <property type="entry name" value="PRK01198.1-2"/>
    <property type="match status" value="1"/>
</dbReference>
<dbReference type="AlphaFoldDB" id="A0A4Q0I3S5"/>
<dbReference type="PANTHER" id="PTHR38682:SF1">
    <property type="entry name" value="V-TYPE ATP SYNTHASE SUBUNIT C"/>
    <property type="match status" value="1"/>
</dbReference>
<name>A0A4Q0I3S5_9FIRM</name>
<dbReference type="PANTHER" id="PTHR38682">
    <property type="entry name" value="V-TYPE ATP SYNTHASE SUBUNIT C"/>
    <property type="match status" value="1"/>
</dbReference>
<evidence type="ECO:0000256" key="1">
    <source>
        <dbReference type="ARBA" id="ARBA00006709"/>
    </source>
</evidence>
<sequence>MPKLKKIDETKYVYAVSRIRAIEKRLLDKIRLDRMVEAKSADESLRVLLEAGYGNGDNDLKSIFEYENILKEEHKKVYSLLNELAPEQEIINMFLLTNDYHNVKVILKAEFSDQDESSLLIEPGSIPASELKLMIKDRNMSKMPSIMRKAVEEVIDTYSRTSDPQIIDLILDKANYTHMKSISASLDNKFINQLIVMLIDLRNINIFLRVKNLGKSWDFLQKILIRGGDIDTKVFIQNFDAPLESFIEELKFTQYGSLLEEGIDSLRSTGSLTKFEKLSDNFTTSYIKKAKYITFGIEPLIGYLMAKETEIKNARIIMVGKINNISNDVIRERLRESYV</sequence>
<reference evidence="5" key="1">
    <citation type="submission" date="2018-11" db="EMBL/GenBank/DDBJ databases">
        <title>Genome sequencing of a novel mesophilic and cellulolytic organism within the genus Hungateiclostridium.</title>
        <authorList>
            <person name="Rettenmaier R."/>
            <person name="Liebl W."/>
            <person name="Zverlov V."/>
        </authorList>
    </citation>
    <scope>NUCLEOTIDE SEQUENCE [LARGE SCALE GENOMIC DNA]</scope>
    <source>
        <strain evidence="5">N2K1</strain>
    </source>
</reference>
<dbReference type="InterPro" id="IPR035067">
    <property type="entry name" value="V-type_ATPase_csu/dsu"/>
</dbReference>
<dbReference type="InterPro" id="IPR036079">
    <property type="entry name" value="ATPase_csu/dsu_sf"/>
</dbReference>
<dbReference type="EMBL" id="RLII01000012">
    <property type="protein sequence ID" value="RXE58861.1"/>
    <property type="molecule type" value="Genomic_DNA"/>
</dbReference>
<dbReference type="InterPro" id="IPR050873">
    <property type="entry name" value="V-ATPase_V0D/AC39_subunit"/>
</dbReference>
<dbReference type="Pfam" id="PF01992">
    <property type="entry name" value="vATP-synt_AC39"/>
    <property type="match status" value="1"/>
</dbReference>
<accession>A0A4Q0I3S5</accession>
<keyword evidence="3" id="KW-0406">Ion transport</keyword>
<dbReference type="InterPro" id="IPR044911">
    <property type="entry name" value="V-type_ATPase_csu/dsu_dom_3"/>
</dbReference>
<comment type="caution">
    <text evidence="4">The sequence shown here is derived from an EMBL/GenBank/DDBJ whole genome shotgun (WGS) entry which is preliminary data.</text>
</comment>
<dbReference type="Proteomes" id="UP000289166">
    <property type="component" value="Unassembled WGS sequence"/>
</dbReference>
<evidence type="ECO:0000313" key="4">
    <source>
        <dbReference type="EMBL" id="RXE58861.1"/>
    </source>
</evidence>
<proteinExistence type="inferred from homology"/>
<evidence type="ECO:0000256" key="2">
    <source>
        <dbReference type="ARBA" id="ARBA00022448"/>
    </source>
</evidence>
<protein>
    <submittedName>
        <fullName evidence="4">V-type ATP synthase subunit C</fullName>
    </submittedName>
</protein>
<dbReference type="SUPFAM" id="SSF103486">
    <property type="entry name" value="V-type ATP synthase subunit C"/>
    <property type="match status" value="1"/>
</dbReference>
<evidence type="ECO:0000313" key="5">
    <source>
        <dbReference type="Proteomes" id="UP000289166"/>
    </source>
</evidence>
<organism evidence="4 5">
    <name type="scientific">Acetivibrio mesophilus</name>
    <dbReference type="NCBI Taxonomy" id="2487273"/>
    <lineage>
        <taxon>Bacteria</taxon>
        <taxon>Bacillati</taxon>
        <taxon>Bacillota</taxon>
        <taxon>Clostridia</taxon>
        <taxon>Eubacteriales</taxon>
        <taxon>Oscillospiraceae</taxon>
        <taxon>Acetivibrio</taxon>
    </lineage>
</organism>
<keyword evidence="2" id="KW-0813">Transport</keyword>
<dbReference type="Gene3D" id="1.20.1690.10">
    <property type="entry name" value="V-type ATP synthase subunit C domain"/>
    <property type="match status" value="2"/>
</dbReference>
<dbReference type="OrthoDB" id="1653at2"/>
<dbReference type="Gene3D" id="1.10.132.50">
    <property type="entry name" value="ATP synthase (C/AC39) subunit, domain 3"/>
    <property type="match status" value="1"/>
</dbReference>
<gene>
    <name evidence="4" type="ORF">EFD62_10380</name>
</gene>
<dbReference type="GO" id="GO:0046961">
    <property type="term" value="F:proton-transporting ATPase activity, rotational mechanism"/>
    <property type="evidence" value="ECO:0007669"/>
    <property type="project" value="InterPro"/>
</dbReference>
<evidence type="ECO:0000256" key="3">
    <source>
        <dbReference type="ARBA" id="ARBA00023065"/>
    </source>
</evidence>
<dbReference type="InterPro" id="IPR002843">
    <property type="entry name" value="ATPase_V0-cplx_csu/dsu"/>
</dbReference>